<feature type="domain" description="Cyclin-like" evidence="7">
    <location>
        <begin position="179"/>
        <end position="260"/>
    </location>
</feature>
<evidence type="ECO:0000256" key="6">
    <source>
        <dbReference type="RuleBase" id="RU000383"/>
    </source>
</evidence>
<dbReference type="InterPro" id="IPR036915">
    <property type="entry name" value="Cyclin-like_sf"/>
</dbReference>
<accession>A0A7K8JL21</accession>
<dbReference type="Proteomes" id="UP000533896">
    <property type="component" value="Unassembled WGS sequence"/>
</dbReference>
<protein>
    <submittedName>
        <fullName evidence="9">CCNB1 protein</fullName>
    </submittedName>
</protein>
<sequence length="306" mass="34675">SPIPMDASGCALSEDMLHQAFPNVLLNVEDIDVEDGTDPNLCSDYVKDIYKYLRDLEESQPIRPKYLAGQEINGNMRTIQIDWLVQVQMKFVLQQETLYMTVAIIDLFLQDNAVSKMMLQLVGVTAMFIACKYEELYPPCVGNFTYVTDYTYTKLEICEMETKILQALGFGLGRPLPPHFLRRASKIAKVNFKQHVLAKYLMELSILDYDMVHFPPSKIAAAASCLALKLLNGCKWTPTLQHCMSYTESDLLPVMQHLAKNVVLVNEGITKHRTIKNKYSSRKNANISSIAQLDSSIIWDLAQPLI</sequence>
<evidence type="ECO:0000256" key="1">
    <source>
        <dbReference type="ARBA" id="ARBA00003222"/>
    </source>
</evidence>
<evidence type="ECO:0000256" key="3">
    <source>
        <dbReference type="ARBA" id="ARBA00022618"/>
    </source>
</evidence>
<name>A0A7K8JL21_9AVES</name>
<dbReference type="OrthoDB" id="5590282at2759"/>
<dbReference type="SMART" id="SM01332">
    <property type="entry name" value="Cyclin_C"/>
    <property type="match status" value="1"/>
</dbReference>
<dbReference type="InterPro" id="IPR046965">
    <property type="entry name" value="Cyclin_A/B-like"/>
</dbReference>
<dbReference type="SUPFAM" id="SSF47954">
    <property type="entry name" value="Cyclin-like"/>
    <property type="match status" value="2"/>
</dbReference>
<dbReference type="FunFam" id="1.10.472.10:FF:000198">
    <property type="entry name" value="G2/mitotic-specific cyclin-B1"/>
    <property type="match status" value="1"/>
</dbReference>
<comment type="similarity">
    <text evidence="2">Belongs to the cyclin family. Cyclin AB subfamily.</text>
</comment>
<dbReference type="EMBL" id="VWYV01000063">
    <property type="protein sequence ID" value="NXE05506.1"/>
    <property type="molecule type" value="Genomic_DNA"/>
</dbReference>
<keyword evidence="3" id="KW-0132">Cell division</keyword>
<dbReference type="GO" id="GO:0044772">
    <property type="term" value="P:mitotic cell cycle phase transition"/>
    <property type="evidence" value="ECO:0007669"/>
    <property type="project" value="InterPro"/>
</dbReference>
<dbReference type="Pfam" id="PF00134">
    <property type="entry name" value="Cyclin_N"/>
    <property type="match status" value="1"/>
</dbReference>
<evidence type="ECO:0000256" key="5">
    <source>
        <dbReference type="ARBA" id="ARBA00023306"/>
    </source>
</evidence>
<feature type="domain" description="Cyclin C-terminal" evidence="8">
    <location>
        <begin position="175"/>
        <end position="293"/>
    </location>
</feature>
<evidence type="ECO:0000259" key="7">
    <source>
        <dbReference type="SMART" id="SM00385"/>
    </source>
</evidence>
<comment type="caution">
    <text evidence="9">The sequence shown here is derived from an EMBL/GenBank/DDBJ whole genome shotgun (WGS) entry which is preliminary data.</text>
</comment>
<dbReference type="GO" id="GO:0016538">
    <property type="term" value="F:cyclin-dependent protein serine/threonine kinase regulator activity"/>
    <property type="evidence" value="ECO:0007669"/>
    <property type="project" value="InterPro"/>
</dbReference>
<dbReference type="InterPro" id="IPR006671">
    <property type="entry name" value="Cyclin_N"/>
</dbReference>
<dbReference type="AlphaFoldDB" id="A0A7K8JL21"/>
<dbReference type="InterPro" id="IPR039361">
    <property type="entry name" value="Cyclin"/>
</dbReference>
<feature type="non-terminal residue" evidence="9">
    <location>
        <position position="306"/>
    </location>
</feature>
<keyword evidence="5" id="KW-0131">Cell cycle</keyword>
<reference evidence="9 10" key="1">
    <citation type="submission" date="2019-09" db="EMBL/GenBank/DDBJ databases">
        <title>Bird 10,000 Genomes (B10K) Project - Family phase.</title>
        <authorList>
            <person name="Zhang G."/>
        </authorList>
    </citation>
    <scope>NUCLEOTIDE SEQUENCE [LARGE SCALE GENOMIC DNA]</scope>
    <source>
        <strain evidence="9">B10K-CU-031-23</strain>
    </source>
</reference>
<feature type="non-terminal residue" evidence="9">
    <location>
        <position position="1"/>
    </location>
</feature>
<evidence type="ECO:0000313" key="10">
    <source>
        <dbReference type="Proteomes" id="UP000533896"/>
    </source>
</evidence>
<comment type="function">
    <text evidence="1">Essential for the control of the cell cycle at the G2/M (mitosis) transition.</text>
</comment>
<dbReference type="GO" id="GO:0051301">
    <property type="term" value="P:cell division"/>
    <property type="evidence" value="ECO:0007669"/>
    <property type="project" value="UniProtKB-KW"/>
</dbReference>
<dbReference type="PIRSF" id="PIRSF001771">
    <property type="entry name" value="Cyclin_A_B_D_E"/>
    <property type="match status" value="1"/>
</dbReference>
<dbReference type="PANTHER" id="PTHR10177">
    <property type="entry name" value="CYCLINS"/>
    <property type="match status" value="1"/>
</dbReference>
<evidence type="ECO:0000313" key="9">
    <source>
        <dbReference type="EMBL" id="NXE05506.1"/>
    </source>
</evidence>
<evidence type="ECO:0000256" key="2">
    <source>
        <dbReference type="ARBA" id="ARBA00006955"/>
    </source>
</evidence>
<dbReference type="Pfam" id="PF02984">
    <property type="entry name" value="Cyclin_C"/>
    <property type="match status" value="1"/>
</dbReference>
<dbReference type="InterPro" id="IPR004367">
    <property type="entry name" value="Cyclin_C-dom"/>
</dbReference>
<keyword evidence="10" id="KW-1185">Reference proteome</keyword>
<gene>
    <name evidence="9" type="primary">Ccnb1</name>
    <name evidence="9" type="ORF">LOPRUF_R13574</name>
</gene>
<evidence type="ECO:0000256" key="4">
    <source>
        <dbReference type="ARBA" id="ARBA00023127"/>
    </source>
</evidence>
<feature type="domain" description="Cyclin-like" evidence="7">
    <location>
        <begin position="82"/>
        <end position="166"/>
    </location>
</feature>
<dbReference type="GO" id="GO:0005829">
    <property type="term" value="C:cytosol"/>
    <property type="evidence" value="ECO:0007669"/>
    <property type="project" value="UniProtKB-ARBA"/>
</dbReference>
<dbReference type="SMART" id="SM00385">
    <property type="entry name" value="CYCLIN"/>
    <property type="match status" value="2"/>
</dbReference>
<organism evidence="9 10">
    <name type="scientific">Lophotis ruficrista</name>
    <dbReference type="NCBI Taxonomy" id="172689"/>
    <lineage>
        <taxon>Eukaryota</taxon>
        <taxon>Metazoa</taxon>
        <taxon>Chordata</taxon>
        <taxon>Craniata</taxon>
        <taxon>Vertebrata</taxon>
        <taxon>Euteleostomi</taxon>
        <taxon>Archelosauria</taxon>
        <taxon>Archosauria</taxon>
        <taxon>Dinosauria</taxon>
        <taxon>Saurischia</taxon>
        <taxon>Theropoda</taxon>
        <taxon>Coelurosauria</taxon>
        <taxon>Aves</taxon>
        <taxon>Neognathae</taxon>
        <taxon>Neoaves</taxon>
        <taxon>Otidimorphae</taxon>
        <taxon>Otidiformes</taxon>
        <taxon>Otididae</taxon>
        <taxon>Lophotis</taxon>
    </lineage>
</organism>
<proteinExistence type="inferred from homology"/>
<keyword evidence="4 6" id="KW-0195">Cyclin</keyword>
<dbReference type="Gene3D" id="1.10.472.10">
    <property type="entry name" value="Cyclin-like"/>
    <property type="match status" value="2"/>
</dbReference>
<dbReference type="InterPro" id="IPR013763">
    <property type="entry name" value="Cyclin-like_dom"/>
</dbReference>
<evidence type="ECO:0000259" key="8">
    <source>
        <dbReference type="SMART" id="SM01332"/>
    </source>
</evidence>